<sequence length="1196" mass="131557">MPDEPGRPYFKYSIVQLEEEYSQGKSDSPTLHTIDHELNYRSTDRAARLKRKVREALNLLRQGQSAPLANNPATSAEGRTTSPPQSSSHAEGQAPNNAPHNAQMTLDLGELPSFTPPQRSEEPDSILAAWIALEALTPQTYRRPEDMVAGDRRCIANLTNGGLPWRIGESSRPKYVLFYQIILGAIPMDRATTALVAAFGRDEEGMNRVREKAAIAAVLVDKNGLMVEENGIAVSSFAWALPLALELKLGALGVWPRIESKIIQSLEKCLRRFDDAGKPIPLDLPAINAAYHWLVAQFGLPNHLVEPPSFALRVYHYYKSKNPPEASLLNSFFLGDLAKAAELVKQNTPPTGLGRYLGIKKPTQTFDLLTDKSALEEAVAPKKMPVARWPSPGGHPLVLLQQAAVNLARSELAGDEGIIAVNGPPGTGKTTLLRDIVAACVCDRALSMAAFDDPQKAFTASGEKVYAGPNAFFHLYALAPSIKGHEIVVASSNNKAVENVSGELPALKAVGRTSEQLSYFKSISDFVHSPHDANEATCINNRSDVHVETWGMIAAVLGNAKNRAVFKNSFWWDDDHGFRTYLKAAKGDCVVRETMDQDSGQTIRHTPEVVLAEKPPLPQEAKGNWIKARDKFLLLKQEIDAELKALEDVRQLAIKFTEIQTEIAQAEADLMGKAAQRPRLELDVARCETEAGEAGQRHKRSTAEVQEHLQTRPGFFVRLFRTKRSQQWSQAHAPFEKAESEAANMLQKASQALSESTATLYSFTSKINAIEQSLAALRKRAAGLSGELEKHRRELGVRLVDEAFFAQGHQLSNLASPWMPDRLHRKREELFIAALAVHKAFIDCAAQKFYHNLSILMDVFSGKSLKNEAQLKFLGDLWSTLFLVIPVLSTTFASVDRMLGGLPVGSLGWLLIDEAGQALPQAAVGAMMRAKRTVAVGDPLQIPPVVTLPERLSLEVCKFFKVNAPLWVAPEASTQTLADRASRFQAVFQADPIPRRVGVPLLVHRRCQDPMFTISNRIAYDGQMVHAPGACRAGSLEAALGPSSWFDLDGEANDKWCPAEGDLVVELMKRIAREGLSDPDLFIITPFRIIANEMRRRLEREQQLFSVLKVDVHEWVNDRVGTIHTVQGREADSVILVLGAPNMAQHGARCWAAGTPNILNVAVSRAKQNLYVIGSRGAWAGIGHARELACIPGIRM</sequence>
<dbReference type="eggNOG" id="COG1112">
    <property type="taxonomic scope" value="Bacteria"/>
</dbReference>
<evidence type="ECO:0000259" key="9">
    <source>
        <dbReference type="Pfam" id="PF13087"/>
    </source>
</evidence>
<dbReference type="HOGENOM" id="CLU_004155_0_0_7"/>
<evidence type="ECO:0000256" key="6">
    <source>
        <dbReference type="SAM" id="Coils"/>
    </source>
</evidence>
<reference evidence="10" key="1">
    <citation type="submission" date="2011-11" db="EMBL/GenBank/DDBJ databases">
        <title>Improved High-Quality Draft sequence of Desulfovibrio sp. U5L.</title>
        <authorList>
            <consortium name="US DOE Joint Genome Institute"/>
            <person name="Lucas S."/>
            <person name="Han J."/>
            <person name="Lapidus A."/>
            <person name="Cheng J.-F."/>
            <person name="Goodwin L."/>
            <person name="Pitluck S."/>
            <person name="Peters L."/>
            <person name="Ovchinnikova G."/>
            <person name="Held B."/>
            <person name="Detter J.C."/>
            <person name="Han C."/>
            <person name="Tapia R."/>
            <person name="Land M."/>
            <person name="Hauser L."/>
            <person name="Kyrpides N."/>
            <person name="Ivanova N."/>
            <person name="Pagani I."/>
            <person name="Gabster J."/>
            <person name="Walker C."/>
            <person name="Stolyar S."/>
            <person name="Stahl D."/>
            <person name="Arkin A."/>
            <person name="Dehal P."/>
            <person name="Hazen T."/>
            <person name="Woyke T."/>
        </authorList>
    </citation>
    <scope>NUCLEOTIDE SEQUENCE [LARGE SCALE GENOMIC DNA]</scope>
    <source>
        <strain evidence="10">U5L</strain>
    </source>
</reference>
<dbReference type="AlphaFoldDB" id="I2Q4G1"/>
<feature type="coiled-coil region" evidence="6">
    <location>
        <begin position="735"/>
        <end position="794"/>
    </location>
</feature>
<evidence type="ECO:0000259" key="8">
    <source>
        <dbReference type="Pfam" id="PF13086"/>
    </source>
</evidence>
<organism evidence="10">
    <name type="scientific">Desulfovibrio sp. U5L</name>
    <dbReference type="NCBI Taxonomy" id="596152"/>
    <lineage>
        <taxon>Bacteria</taxon>
        <taxon>Pseudomonadati</taxon>
        <taxon>Thermodesulfobacteriota</taxon>
        <taxon>Desulfovibrionia</taxon>
        <taxon>Desulfovibrionales</taxon>
        <taxon>Desulfovibrionaceae</taxon>
        <taxon>Desulfovibrio</taxon>
    </lineage>
</organism>
<dbReference type="PANTHER" id="PTHR43788:SF8">
    <property type="entry name" value="DNA-BINDING PROTEIN SMUBP-2"/>
    <property type="match status" value="1"/>
</dbReference>
<dbReference type="InterPro" id="IPR041679">
    <property type="entry name" value="DNA2/NAM7-like_C"/>
</dbReference>
<dbReference type="InterPro" id="IPR041677">
    <property type="entry name" value="DNA2/NAM7_AAA_11"/>
</dbReference>
<dbReference type="Pfam" id="PF13087">
    <property type="entry name" value="AAA_12"/>
    <property type="match status" value="1"/>
</dbReference>
<evidence type="ECO:0000256" key="3">
    <source>
        <dbReference type="ARBA" id="ARBA00022801"/>
    </source>
</evidence>
<evidence type="ECO:0000256" key="1">
    <source>
        <dbReference type="ARBA" id="ARBA00007913"/>
    </source>
</evidence>
<evidence type="ECO:0008006" key="11">
    <source>
        <dbReference type="Google" id="ProtNLM"/>
    </source>
</evidence>
<feature type="region of interest" description="Disordered" evidence="7">
    <location>
        <begin position="60"/>
        <end position="103"/>
    </location>
</feature>
<dbReference type="GO" id="GO:0016787">
    <property type="term" value="F:hydrolase activity"/>
    <property type="evidence" value="ECO:0007669"/>
    <property type="project" value="UniProtKB-KW"/>
</dbReference>
<proteinExistence type="inferred from homology"/>
<dbReference type="InterPro" id="IPR027417">
    <property type="entry name" value="P-loop_NTPase"/>
</dbReference>
<keyword evidence="4" id="KW-0347">Helicase</keyword>
<keyword evidence="6" id="KW-0175">Coiled coil</keyword>
<gene>
    <name evidence="10" type="ORF">DesU5LDRAFT_3030</name>
</gene>
<evidence type="ECO:0000256" key="5">
    <source>
        <dbReference type="ARBA" id="ARBA00022840"/>
    </source>
</evidence>
<accession>I2Q4G1</accession>
<comment type="similarity">
    <text evidence="1">Belongs to the DNA2/NAM7 helicase family.</text>
</comment>
<dbReference type="GO" id="GO:0043139">
    <property type="term" value="F:5'-3' DNA helicase activity"/>
    <property type="evidence" value="ECO:0007669"/>
    <property type="project" value="TreeGrafter"/>
</dbReference>
<keyword evidence="2" id="KW-0547">Nucleotide-binding</keyword>
<dbReference type="CDD" id="cd18808">
    <property type="entry name" value="SF1_C_Upf1"/>
    <property type="match status" value="1"/>
</dbReference>
<dbReference type="Gene3D" id="3.40.50.300">
    <property type="entry name" value="P-loop containing nucleotide triphosphate hydrolases"/>
    <property type="match status" value="3"/>
</dbReference>
<dbReference type="STRING" id="596152.DesU5LDRAFT_3030"/>
<keyword evidence="3" id="KW-0378">Hydrolase</keyword>
<feature type="compositionally biased region" description="Polar residues" evidence="7">
    <location>
        <begin position="61"/>
        <end position="103"/>
    </location>
</feature>
<dbReference type="SUPFAM" id="SSF52540">
    <property type="entry name" value="P-loop containing nucleoside triphosphate hydrolases"/>
    <property type="match status" value="1"/>
</dbReference>
<evidence type="ECO:0000256" key="7">
    <source>
        <dbReference type="SAM" id="MobiDB-lite"/>
    </source>
</evidence>
<feature type="domain" description="DNA2/NAM7 helicase helicase" evidence="8">
    <location>
        <begin position="887"/>
        <end position="946"/>
    </location>
</feature>
<feature type="region of interest" description="Disordered" evidence="7">
    <location>
        <begin position="21"/>
        <end position="40"/>
    </location>
</feature>
<dbReference type="EMBL" id="JH600068">
    <property type="protein sequence ID" value="EIG54667.1"/>
    <property type="molecule type" value="Genomic_DNA"/>
</dbReference>
<dbReference type="OrthoDB" id="9757917at2"/>
<protein>
    <recommendedName>
        <fullName evidence="11">DNA2/NAM7 helicase-like C-terminal domain-containing protein</fullName>
    </recommendedName>
</protein>
<feature type="domain" description="DNA2/NAM7 helicase-like C-terminal" evidence="9">
    <location>
        <begin position="1038"/>
        <end position="1176"/>
    </location>
</feature>
<dbReference type="PANTHER" id="PTHR43788">
    <property type="entry name" value="DNA2/NAM7 HELICASE FAMILY MEMBER"/>
    <property type="match status" value="1"/>
</dbReference>
<keyword evidence="5" id="KW-0067">ATP-binding</keyword>
<name>I2Q4G1_9BACT</name>
<evidence type="ECO:0000313" key="10">
    <source>
        <dbReference type="EMBL" id="EIG54667.1"/>
    </source>
</evidence>
<evidence type="ECO:0000256" key="2">
    <source>
        <dbReference type="ARBA" id="ARBA00022741"/>
    </source>
</evidence>
<dbReference type="GO" id="GO:0005524">
    <property type="term" value="F:ATP binding"/>
    <property type="evidence" value="ECO:0007669"/>
    <property type="project" value="UniProtKB-KW"/>
</dbReference>
<dbReference type="eggNOG" id="COG0419">
    <property type="taxonomic scope" value="Bacteria"/>
</dbReference>
<evidence type="ECO:0000256" key="4">
    <source>
        <dbReference type="ARBA" id="ARBA00022806"/>
    </source>
</evidence>
<dbReference type="InterPro" id="IPR047187">
    <property type="entry name" value="SF1_C_Upf1"/>
</dbReference>
<dbReference type="Pfam" id="PF13086">
    <property type="entry name" value="AAA_11"/>
    <property type="match status" value="1"/>
</dbReference>
<dbReference type="InterPro" id="IPR050534">
    <property type="entry name" value="Coronavir_polyprotein_1ab"/>
</dbReference>